<dbReference type="OrthoDB" id="7059356at2"/>
<dbReference type="RefSeq" id="WP_136771692.1">
    <property type="nucleotide sequence ID" value="NZ_CP156074.1"/>
</dbReference>
<feature type="signal peptide" evidence="2">
    <location>
        <begin position="1"/>
        <end position="25"/>
    </location>
</feature>
<evidence type="ECO:0000313" key="3">
    <source>
        <dbReference type="EMBL" id="TJZ79178.1"/>
    </source>
</evidence>
<evidence type="ECO:0000256" key="2">
    <source>
        <dbReference type="SAM" id="SignalP"/>
    </source>
</evidence>
<dbReference type="PROSITE" id="PS51257">
    <property type="entry name" value="PROKAR_LIPOPROTEIN"/>
    <property type="match status" value="1"/>
</dbReference>
<keyword evidence="4" id="KW-1185">Reference proteome</keyword>
<gene>
    <name evidence="3" type="ORF">FAZ21_02510</name>
</gene>
<keyword evidence="2" id="KW-0732">Signal</keyword>
<dbReference type="Pfam" id="PF08811">
    <property type="entry name" value="DUF1800"/>
    <property type="match status" value="1"/>
</dbReference>
<evidence type="ECO:0000256" key="1">
    <source>
        <dbReference type="SAM" id="MobiDB-lite"/>
    </source>
</evidence>
<dbReference type="InterPro" id="IPR014917">
    <property type="entry name" value="DUF1800"/>
</dbReference>
<comment type="caution">
    <text evidence="3">The sequence shown here is derived from an EMBL/GenBank/DDBJ whole genome shotgun (WGS) entry which is preliminary data.</text>
</comment>
<feature type="region of interest" description="Disordered" evidence="1">
    <location>
        <begin position="38"/>
        <end position="61"/>
    </location>
</feature>
<dbReference type="Proteomes" id="UP000310016">
    <property type="component" value="Unassembled WGS sequence"/>
</dbReference>
<feature type="chain" id="PRO_5020691813" evidence="2">
    <location>
        <begin position="26"/>
        <end position="648"/>
    </location>
</feature>
<protein>
    <submittedName>
        <fullName evidence="3">DUF1800 family protein</fullName>
    </submittedName>
</protein>
<feature type="compositionally biased region" description="Gly residues" evidence="1">
    <location>
        <begin position="38"/>
        <end position="48"/>
    </location>
</feature>
<dbReference type="EMBL" id="SUMF01000001">
    <property type="protein sequence ID" value="TJZ79178.1"/>
    <property type="molecule type" value="Genomic_DNA"/>
</dbReference>
<reference evidence="3 4" key="1">
    <citation type="submission" date="2019-04" db="EMBL/GenBank/DDBJ databases">
        <title>Chitiniphilus eburnea sp. nov., a novel chitinolytic bacterium isolated from aquaculture sludge.</title>
        <authorList>
            <person name="Sheng M."/>
        </authorList>
    </citation>
    <scope>NUCLEOTIDE SEQUENCE [LARGE SCALE GENOMIC DNA]</scope>
    <source>
        <strain evidence="3 4">HX-2-15</strain>
    </source>
</reference>
<proteinExistence type="predicted"/>
<evidence type="ECO:0000313" key="4">
    <source>
        <dbReference type="Proteomes" id="UP000310016"/>
    </source>
</evidence>
<organism evidence="3 4">
    <name type="scientific">Chitiniphilus eburneus</name>
    <dbReference type="NCBI Taxonomy" id="2571148"/>
    <lineage>
        <taxon>Bacteria</taxon>
        <taxon>Pseudomonadati</taxon>
        <taxon>Pseudomonadota</taxon>
        <taxon>Betaproteobacteria</taxon>
        <taxon>Neisseriales</taxon>
        <taxon>Chitinibacteraceae</taxon>
        <taxon>Chitiniphilus</taxon>
    </lineage>
</organism>
<dbReference type="AlphaFoldDB" id="A0A4V5MS81"/>
<accession>A0A4V5MS81</accession>
<name>A0A4V5MS81_9NEIS</name>
<sequence length="648" mass="69748">MSEACKGGVRVRFALVALTCALGLAACGGGGGGDSGGNGNGGNNGGDGAVAPQPTPLPASSALPAMATAQWNETAVRNILHTFAYGSQASDAQIQTWASMSPQAAIVQMLDFAPFNPRLSPATGVSGIDPLRATGGTLTGLARYWSGASSPLVPATRGAFDLTGTWSGLTRTGLQAGMTPGLNPFLHRVLFWETNYHLAVNQEVDVSAAQIAAYYDTLLQSFAVGDSYSRSLARAAMSAAIGRQYGHFRNTYDNARGVFRGNEDFAREFHQLFFGILGTTQPEDATPRAAGEDSYHEVVTVKNTARLLTDMSEPSDHATELVFGTALHHQAPLEILHAQIAGATARDKLLALAEVAIRHPESEANLPVKIVAGLANDRLGAADIAELRAYWRGMGQHKSLLDFLRAYAISRQFHDPARVKYLTPLERNMVLLNRFALDRRESELVNWYSGIGLVTWEDGFNPFSPTHNVFGHTTGEETSLAADQFRTVYNRGVDGLWRLARVDGEGNAEITAQAPGWEKRWDSIAPRDADGSWRTQRVAEWLWRRFIGGNAGFGIYERLYVYALLGTGRDAGYYCTGNGAAGTDPDHVFTDADFTPGALGTRCLDTLATQPVDLANPDVALRKDANRRIAYAVAFLAALPQAQVVRGE</sequence>